<keyword evidence="8" id="KW-1185">Reference proteome</keyword>
<proteinExistence type="inferred from homology"/>
<organism evidence="7 8">
    <name type="scientific">Hydrogenispora ethanolica</name>
    <dbReference type="NCBI Taxonomy" id="1082276"/>
    <lineage>
        <taxon>Bacteria</taxon>
        <taxon>Bacillati</taxon>
        <taxon>Bacillota</taxon>
        <taxon>Hydrogenispora</taxon>
    </lineage>
</organism>
<dbReference type="Gene3D" id="3.30.70.580">
    <property type="entry name" value="Pseudouridine synthase I, catalytic domain, N-terminal subdomain"/>
    <property type="match status" value="1"/>
</dbReference>
<dbReference type="PANTHER" id="PTHR47683:SF4">
    <property type="entry name" value="PSEUDOURIDINE SYNTHASE"/>
    <property type="match status" value="1"/>
</dbReference>
<dbReference type="SUPFAM" id="SSF55174">
    <property type="entry name" value="Alpha-L RNA-binding motif"/>
    <property type="match status" value="1"/>
</dbReference>
<sequence>MRLDRYLANMGCGSRSGVKRWIRSGAVTVNGRTIRDEAFQLEPGVDEVCGDGRPVRWVQYLYLMLNKPAGVVSATEDQRDRTVLDLLEERFRNKDLFPVGRLDKDTEGLLLLTNHGELGHRLLAPKKHVPKRYLARVDGPVDDGDRAAFRAGIDIGGYRTLPAELLILDAGTRSEVEVIIHEGKFHQIKRMFEAVGKPVLYLKRVAMGELELDPALRPGEYRELTPAEAGRLLQTAGLAPESS</sequence>
<evidence type="ECO:0000256" key="3">
    <source>
        <dbReference type="ARBA" id="ARBA00023235"/>
    </source>
</evidence>
<evidence type="ECO:0000256" key="5">
    <source>
        <dbReference type="RuleBase" id="RU003887"/>
    </source>
</evidence>
<dbReference type="InterPro" id="IPR002942">
    <property type="entry name" value="S4_RNA-bd"/>
</dbReference>
<dbReference type="PROSITE" id="PS50889">
    <property type="entry name" value="S4"/>
    <property type="match status" value="1"/>
</dbReference>
<dbReference type="SMART" id="SM00363">
    <property type="entry name" value="S4"/>
    <property type="match status" value="1"/>
</dbReference>
<dbReference type="InterPro" id="IPR020094">
    <property type="entry name" value="TruA/RsuA/RluB/E/F_N"/>
</dbReference>
<dbReference type="InterPro" id="IPR006145">
    <property type="entry name" value="PsdUridine_synth_RsuA/RluA"/>
</dbReference>
<keyword evidence="3 5" id="KW-0413">Isomerase</keyword>
<evidence type="ECO:0000256" key="1">
    <source>
        <dbReference type="ARBA" id="ARBA00008348"/>
    </source>
</evidence>
<dbReference type="GO" id="GO:0003723">
    <property type="term" value="F:RNA binding"/>
    <property type="evidence" value="ECO:0007669"/>
    <property type="project" value="UniProtKB-KW"/>
</dbReference>
<dbReference type="AlphaFoldDB" id="A0A4R1S7A6"/>
<comment type="similarity">
    <text evidence="1 5">Belongs to the pseudouridine synthase RsuA family.</text>
</comment>
<dbReference type="Gene3D" id="3.30.70.1560">
    <property type="entry name" value="Alpha-L RNA-binding motif"/>
    <property type="match status" value="1"/>
</dbReference>
<dbReference type="PROSITE" id="PS01149">
    <property type="entry name" value="PSI_RSU"/>
    <property type="match status" value="1"/>
</dbReference>
<dbReference type="SUPFAM" id="SSF55120">
    <property type="entry name" value="Pseudouridine synthase"/>
    <property type="match status" value="1"/>
</dbReference>
<evidence type="ECO:0000256" key="4">
    <source>
        <dbReference type="PROSITE-ProRule" id="PRU00182"/>
    </source>
</evidence>
<name>A0A4R1S7A6_HYDET</name>
<dbReference type="Pfam" id="PF00849">
    <property type="entry name" value="PseudoU_synth_2"/>
    <property type="match status" value="1"/>
</dbReference>
<dbReference type="CDD" id="cd02553">
    <property type="entry name" value="PseudoU_synth_RsuA"/>
    <property type="match status" value="1"/>
</dbReference>
<accession>A0A4R1S7A6</accession>
<dbReference type="InterPro" id="IPR000748">
    <property type="entry name" value="PsdUridine_synth_RsuA/RluB/E/F"/>
</dbReference>
<dbReference type="GO" id="GO:0005829">
    <property type="term" value="C:cytosol"/>
    <property type="evidence" value="ECO:0007669"/>
    <property type="project" value="UniProtKB-ARBA"/>
</dbReference>
<dbReference type="GO" id="GO:0000455">
    <property type="term" value="P:enzyme-directed rRNA pseudouridine synthesis"/>
    <property type="evidence" value="ECO:0007669"/>
    <property type="project" value="UniProtKB-ARBA"/>
</dbReference>
<dbReference type="CDD" id="cd00165">
    <property type="entry name" value="S4"/>
    <property type="match status" value="1"/>
</dbReference>
<evidence type="ECO:0000259" key="6">
    <source>
        <dbReference type="SMART" id="SM00363"/>
    </source>
</evidence>
<dbReference type="InterPro" id="IPR050343">
    <property type="entry name" value="RsuA_PseudoU_synthase"/>
</dbReference>
<dbReference type="InterPro" id="IPR036986">
    <property type="entry name" value="S4_RNA-bd_sf"/>
</dbReference>
<dbReference type="GO" id="GO:0120159">
    <property type="term" value="F:rRNA pseudouridine synthase activity"/>
    <property type="evidence" value="ECO:0007669"/>
    <property type="project" value="UniProtKB-ARBA"/>
</dbReference>
<dbReference type="Pfam" id="PF01479">
    <property type="entry name" value="S4"/>
    <property type="match status" value="1"/>
</dbReference>
<gene>
    <name evidence="7" type="ORF">EDC14_1003178</name>
</gene>
<reference evidence="7 8" key="1">
    <citation type="submission" date="2019-03" db="EMBL/GenBank/DDBJ databases">
        <title>Genomic Encyclopedia of Type Strains, Phase IV (KMG-IV): sequencing the most valuable type-strain genomes for metagenomic binning, comparative biology and taxonomic classification.</title>
        <authorList>
            <person name="Goeker M."/>
        </authorList>
    </citation>
    <scope>NUCLEOTIDE SEQUENCE [LARGE SCALE GENOMIC DNA]</scope>
    <source>
        <strain evidence="7 8">LX-B</strain>
    </source>
</reference>
<dbReference type="RefSeq" id="WP_132012914.1">
    <property type="nucleotide sequence ID" value="NZ_SLUN01000003.1"/>
</dbReference>
<evidence type="ECO:0000313" key="8">
    <source>
        <dbReference type="Proteomes" id="UP000295008"/>
    </source>
</evidence>
<comment type="caution">
    <text evidence="7">The sequence shown here is derived from an EMBL/GenBank/DDBJ whole genome shotgun (WGS) entry which is preliminary data.</text>
</comment>
<dbReference type="OrthoDB" id="9807213at2"/>
<evidence type="ECO:0000313" key="7">
    <source>
        <dbReference type="EMBL" id="TCL75246.1"/>
    </source>
</evidence>
<dbReference type="FunFam" id="3.30.70.1560:FF:000001">
    <property type="entry name" value="Pseudouridine synthase"/>
    <property type="match status" value="1"/>
</dbReference>
<dbReference type="EC" id="5.4.99.-" evidence="5"/>
<dbReference type="NCBIfam" id="TIGR00093">
    <property type="entry name" value="pseudouridine synthase"/>
    <property type="match status" value="1"/>
</dbReference>
<keyword evidence="2 4" id="KW-0694">RNA-binding</keyword>
<dbReference type="InterPro" id="IPR018496">
    <property type="entry name" value="PsdUridine_synth_RsuA/RluB_CS"/>
</dbReference>
<dbReference type="Gene3D" id="3.10.290.10">
    <property type="entry name" value="RNA-binding S4 domain"/>
    <property type="match status" value="1"/>
</dbReference>
<dbReference type="InterPro" id="IPR020103">
    <property type="entry name" value="PsdUridine_synth_cat_dom_sf"/>
</dbReference>
<dbReference type="PANTHER" id="PTHR47683">
    <property type="entry name" value="PSEUDOURIDINE SYNTHASE FAMILY PROTEIN-RELATED"/>
    <property type="match status" value="1"/>
</dbReference>
<protein>
    <recommendedName>
        <fullName evidence="5">Pseudouridine synthase</fullName>
        <ecNumber evidence="5">5.4.99.-</ecNumber>
    </recommendedName>
</protein>
<dbReference type="Proteomes" id="UP000295008">
    <property type="component" value="Unassembled WGS sequence"/>
</dbReference>
<dbReference type="InterPro" id="IPR042092">
    <property type="entry name" value="PsdUridine_s_RsuA/RluB/E/F_cat"/>
</dbReference>
<dbReference type="EMBL" id="SLUN01000003">
    <property type="protein sequence ID" value="TCL75246.1"/>
    <property type="molecule type" value="Genomic_DNA"/>
</dbReference>
<feature type="domain" description="RNA-binding S4" evidence="6">
    <location>
        <begin position="1"/>
        <end position="63"/>
    </location>
</feature>
<evidence type="ECO:0000256" key="2">
    <source>
        <dbReference type="ARBA" id="ARBA00022884"/>
    </source>
</evidence>